<feature type="compositionally biased region" description="Basic and acidic residues" evidence="1">
    <location>
        <begin position="122"/>
        <end position="138"/>
    </location>
</feature>
<keyword evidence="3" id="KW-1185">Reference proteome</keyword>
<evidence type="ECO:0008006" key="4">
    <source>
        <dbReference type="Google" id="ProtNLM"/>
    </source>
</evidence>
<proteinExistence type="predicted"/>
<reference evidence="3" key="1">
    <citation type="submission" date="2016-06" db="EMBL/GenBank/DDBJ databases">
        <authorList>
            <person name="Varghese N."/>
            <person name="Submissions Spin"/>
        </authorList>
    </citation>
    <scope>NUCLEOTIDE SEQUENCE [LARGE SCALE GENOMIC DNA]</scope>
    <source>
        <strain evidence="3">DSM 45161</strain>
    </source>
</reference>
<evidence type="ECO:0000313" key="3">
    <source>
        <dbReference type="Proteomes" id="UP000198215"/>
    </source>
</evidence>
<organism evidence="2 3">
    <name type="scientific">Micromonospora coxensis</name>
    <dbReference type="NCBI Taxonomy" id="356852"/>
    <lineage>
        <taxon>Bacteria</taxon>
        <taxon>Bacillati</taxon>
        <taxon>Actinomycetota</taxon>
        <taxon>Actinomycetes</taxon>
        <taxon>Micromonosporales</taxon>
        <taxon>Micromonosporaceae</taxon>
        <taxon>Micromonospora</taxon>
    </lineage>
</organism>
<sequence length="172" mass="17436">MVLTCPVATGRWTANDGGPGRTRRALLRTGALLAAGGATAPLTGCDLFDGDEPPPPPDPLEPLAAEARELAARHRAAIAADPGLADRLTPIADAHAAHADEIHRLIGRPAPTGSPGPQPSGGDRDGLLAGLREAEQRGRKAAAQACAEAPGERAALLGSITAARATHLEALK</sequence>
<dbReference type="AlphaFoldDB" id="A0A1C5JIP7"/>
<accession>A0A1C5JIP7</accession>
<protein>
    <recommendedName>
        <fullName evidence="4">Ferritin-like domain-containing protein</fullName>
    </recommendedName>
</protein>
<name>A0A1C5JIP7_9ACTN</name>
<evidence type="ECO:0000313" key="2">
    <source>
        <dbReference type="EMBL" id="SCG70455.1"/>
    </source>
</evidence>
<dbReference type="EMBL" id="LT607753">
    <property type="protein sequence ID" value="SCG70455.1"/>
    <property type="molecule type" value="Genomic_DNA"/>
</dbReference>
<feature type="region of interest" description="Disordered" evidence="1">
    <location>
        <begin position="106"/>
        <end position="146"/>
    </location>
</feature>
<evidence type="ECO:0000256" key="1">
    <source>
        <dbReference type="SAM" id="MobiDB-lite"/>
    </source>
</evidence>
<gene>
    <name evidence="2" type="ORF">GA0070614_4692</name>
</gene>
<dbReference type="Proteomes" id="UP000198215">
    <property type="component" value="Chromosome I"/>
</dbReference>